<feature type="compositionally biased region" description="Low complexity" evidence="1">
    <location>
        <begin position="166"/>
        <end position="175"/>
    </location>
</feature>
<dbReference type="RefSeq" id="WP_250141089.1">
    <property type="nucleotide sequence ID" value="NZ_JALIQP010000003.1"/>
</dbReference>
<feature type="region of interest" description="Disordered" evidence="1">
    <location>
        <begin position="154"/>
        <end position="187"/>
    </location>
</feature>
<accession>A0ABD5PVM6</accession>
<feature type="transmembrane region" description="Helical" evidence="2">
    <location>
        <begin position="217"/>
        <end position="235"/>
    </location>
</feature>
<comment type="caution">
    <text evidence="4">The sequence shown here is derived from an EMBL/GenBank/DDBJ whole genome shotgun (WGS) entry which is preliminary data.</text>
</comment>
<dbReference type="EMBL" id="JBHSFA010000011">
    <property type="protein sequence ID" value="MFC4544355.1"/>
    <property type="molecule type" value="Genomic_DNA"/>
</dbReference>
<organism evidence="4 5">
    <name type="scientific">Halosolutus amylolyticus</name>
    <dbReference type="NCBI Taxonomy" id="2932267"/>
    <lineage>
        <taxon>Archaea</taxon>
        <taxon>Methanobacteriati</taxon>
        <taxon>Methanobacteriota</taxon>
        <taxon>Stenosarchaea group</taxon>
        <taxon>Halobacteria</taxon>
        <taxon>Halobacteriales</taxon>
        <taxon>Natrialbaceae</taxon>
        <taxon>Halosolutus</taxon>
    </lineage>
</organism>
<keyword evidence="2" id="KW-0812">Transmembrane</keyword>
<reference evidence="4 5" key="1">
    <citation type="journal article" date="2019" name="Int. J. Syst. Evol. Microbiol.">
        <title>The Global Catalogue of Microorganisms (GCM) 10K type strain sequencing project: providing services to taxonomists for standard genome sequencing and annotation.</title>
        <authorList>
            <consortium name="The Broad Institute Genomics Platform"/>
            <consortium name="The Broad Institute Genome Sequencing Center for Infectious Disease"/>
            <person name="Wu L."/>
            <person name="Ma J."/>
        </authorList>
    </citation>
    <scope>NUCLEOTIDE SEQUENCE [LARGE SCALE GENOMIC DNA]</scope>
    <source>
        <strain evidence="4 5">WLHS5</strain>
    </source>
</reference>
<proteinExistence type="predicted"/>
<dbReference type="AlphaFoldDB" id="A0ABD5PVM6"/>
<evidence type="ECO:0000313" key="5">
    <source>
        <dbReference type="Proteomes" id="UP001595898"/>
    </source>
</evidence>
<keyword evidence="2" id="KW-1133">Transmembrane helix</keyword>
<evidence type="ECO:0000259" key="3">
    <source>
        <dbReference type="Pfam" id="PF24036"/>
    </source>
</evidence>
<name>A0ABD5PVM6_9EURY</name>
<evidence type="ECO:0000313" key="4">
    <source>
        <dbReference type="EMBL" id="MFC4544355.1"/>
    </source>
</evidence>
<dbReference type="Pfam" id="PF24036">
    <property type="entry name" value="DUF7345"/>
    <property type="match status" value="1"/>
</dbReference>
<keyword evidence="5" id="KW-1185">Reference proteome</keyword>
<keyword evidence="2" id="KW-0472">Membrane</keyword>
<dbReference type="Proteomes" id="UP001595898">
    <property type="component" value="Unassembled WGS sequence"/>
</dbReference>
<protein>
    <recommendedName>
        <fullName evidence="3">DUF7345 domain-containing protein</fullName>
    </recommendedName>
</protein>
<evidence type="ECO:0000256" key="1">
    <source>
        <dbReference type="SAM" id="MobiDB-lite"/>
    </source>
</evidence>
<dbReference type="InterPro" id="IPR055769">
    <property type="entry name" value="DUF7345"/>
</dbReference>
<evidence type="ECO:0000256" key="2">
    <source>
        <dbReference type="SAM" id="Phobius"/>
    </source>
</evidence>
<sequence length="240" mass="24914">MERRIVALGVVLVLSGLLAAPASGAGVAASDPADADEPMLHVELTADGDATVSLVSVYDLSDEDERDAFASLESDDETRAELLDRFADRTGSVAANASEEVDREMTVTADSIDVRTTDDERGVVVLSVTWERLAAVEDDRLVVTEPFASGYEPDRTVVVSGPDGSTVETTTPTPDAETDGQASWNAGTSLDGFEATFSLSGEESAAEDPADDSLPGFGVPVTAAALLAVLGIAIGRRHDG</sequence>
<gene>
    <name evidence="4" type="ORF">ACFO5R_20710</name>
</gene>
<feature type="domain" description="DUF7345" evidence="3">
    <location>
        <begin position="42"/>
        <end position="162"/>
    </location>
</feature>